<dbReference type="EMBL" id="JXNT01000019">
    <property type="protein sequence ID" value="ODM15009.1"/>
    <property type="molecule type" value="Genomic_DNA"/>
</dbReference>
<protein>
    <submittedName>
        <fullName evidence="2">Uncharacterized protein</fullName>
    </submittedName>
</protein>
<dbReference type="AlphaFoldDB" id="A0A1E3B264"/>
<evidence type="ECO:0000313" key="3">
    <source>
        <dbReference type="Proteomes" id="UP000094569"/>
    </source>
</evidence>
<evidence type="ECO:0000256" key="1">
    <source>
        <dbReference type="SAM" id="MobiDB-lite"/>
    </source>
</evidence>
<sequence>MGCQFEEGRKRGGEEEGGERQKQDGVDGVQKEQGKVDGQDEGQKDDTGEEGQQPERSVEEEALLQRLRYEQKYRASMTTNHGKGYSHLQDEDLPRQIDEADQFSPDSWILRSDKLTRLTGKHPLNAEVDLTTLFIANTLRPQPRLRPAFALGKSQA</sequence>
<feature type="region of interest" description="Disordered" evidence="1">
    <location>
        <begin position="75"/>
        <end position="94"/>
    </location>
</feature>
<evidence type="ECO:0000313" key="2">
    <source>
        <dbReference type="EMBL" id="ODM15009.1"/>
    </source>
</evidence>
<gene>
    <name evidence="2" type="ORF">SI65_09504</name>
</gene>
<dbReference type="STRING" id="573508.A0A1E3B264"/>
<accession>A0A1E3B264</accession>
<dbReference type="OrthoDB" id="432685at2759"/>
<feature type="compositionally biased region" description="Basic and acidic residues" evidence="1">
    <location>
        <begin position="1"/>
        <end position="46"/>
    </location>
</feature>
<name>A0A1E3B264_ASPCR</name>
<reference evidence="2 3" key="1">
    <citation type="journal article" date="2016" name="BMC Genomics">
        <title>Comparative genomic and transcriptomic analyses of the Fuzhuan brick tea-fermentation fungus Aspergillus cristatus.</title>
        <authorList>
            <person name="Ge Y."/>
            <person name="Wang Y."/>
            <person name="Liu Y."/>
            <person name="Tan Y."/>
            <person name="Ren X."/>
            <person name="Zhang X."/>
            <person name="Hyde K.D."/>
            <person name="Liu Y."/>
            <person name="Liu Z."/>
        </authorList>
    </citation>
    <scope>NUCLEOTIDE SEQUENCE [LARGE SCALE GENOMIC DNA]</scope>
    <source>
        <strain evidence="2 3">GZAAS20.1005</strain>
    </source>
</reference>
<feature type="region of interest" description="Disordered" evidence="1">
    <location>
        <begin position="1"/>
        <end position="64"/>
    </location>
</feature>
<dbReference type="VEuPathDB" id="FungiDB:SI65_09504"/>
<proteinExistence type="predicted"/>
<dbReference type="Proteomes" id="UP000094569">
    <property type="component" value="Unassembled WGS sequence"/>
</dbReference>
<keyword evidence="3" id="KW-1185">Reference proteome</keyword>
<comment type="caution">
    <text evidence="2">The sequence shown here is derived from an EMBL/GenBank/DDBJ whole genome shotgun (WGS) entry which is preliminary data.</text>
</comment>
<organism evidence="2 3">
    <name type="scientific">Aspergillus cristatus</name>
    <name type="common">Chinese Fuzhuan brick tea-fermentation fungus</name>
    <name type="synonym">Eurotium cristatum</name>
    <dbReference type="NCBI Taxonomy" id="573508"/>
    <lineage>
        <taxon>Eukaryota</taxon>
        <taxon>Fungi</taxon>
        <taxon>Dikarya</taxon>
        <taxon>Ascomycota</taxon>
        <taxon>Pezizomycotina</taxon>
        <taxon>Eurotiomycetes</taxon>
        <taxon>Eurotiomycetidae</taxon>
        <taxon>Eurotiales</taxon>
        <taxon>Aspergillaceae</taxon>
        <taxon>Aspergillus</taxon>
        <taxon>Aspergillus subgen. Aspergillus</taxon>
    </lineage>
</organism>